<dbReference type="NCBIfam" id="TIGR01413">
    <property type="entry name" value="Dyp_perox_fam"/>
    <property type="match status" value="1"/>
</dbReference>
<dbReference type="PROSITE" id="PS51404">
    <property type="entry name" value="DYP_PEROXIDASE"/>
    <property type="match status" value="1"/>
</dbReference>
<protein>
    <recommendedName>
        <fullName evidence="14">Dyp-type peroxidase</fullName>
    </recommendedName>
</protein>
<dbReference type="PANTHER" id="PTHR30521:SF4">
    <property type="entry name" value="DEFERROCHELATASE"/>
    <property type="match status" value="1"/>
</dbReference>
<evidence type="ECO:0000256" key="6">
    <source>
        <dbReference type="ARBA" id="ARBA00023002"/>
    </source>
</evidence>
<reference evidence="12" key="1">
    <citation type="submission" date="2013-11" db="EMBL/GenBank/DDBJ databases">
        <title>Genome sequence of the fusiform rust pathogen reveals effectors for host alternation and coevolution with pine.</title>
        <authorList>
            <consortium name="DOE Joint Genome Institute"/>
            <person name="Smith K."/>
            <person name="Pendleton A."/>
            <person name="Kubisiak T."/>
            <person name="Anderson C."/>
            <person name="Salamov A."/>
            <person name="Aerts A."/>
            <person name="Riley R."/>
            <person name="Clum A."/>
            <person name="Lindquist E."/>
            <person name="Ence D."/>
            <person name="Campbell M."/>
            <person name="Kronenberg Z."/>
            <person name="Feau N."/>
            <person name="Dhillon B."/>
            <person name="Hamelin R."/>
            <person name="Burleigh J."/>
            <person name="Smith J."/>
            <person name="Yandell M."/>
            <person name="Nelson C."/>
            <person name="Grigoriev I."/>
            <person name="Davis J."/>
        </authorList>
    </citation>
    <scope>NUCLEOTIDE SEQUENCE</scope>
    <source>
        <strain evidence="12">G11</strain>
    </source>
</reference>
<comment type="cofactor">
    <cofactor evidence="1">
        <name>heme b</name>
        <dbReference type="ChEBI" id="CHEBI:60344"/>
    </cofactor>
</comment>
<evidence type="ECO:0000256" key="4">
    <source>
        <dbReference type="ARBA" id="ARBA00022723"/>
    </source>
</evidence>
<dbReference type="PANTHER" id="PTHR30521">
    <property type="entry name" value="DEFERROCHELATASE/PEROXIDASE"/>
    <property type="match status" value="1"/>
</dbReference>
<dbReference type="Pfam" id="PF21105">
    <property type="entry name" value="DyP_N"/>
    <property type="match status" value="1"/>
</dbReference>
<keyword evidence="3" id="KW-0349">Heme</keyword>
<dbReference type="Pfam" id="PF20628">
    <property type="entry name" value="Dyp_perox_C"/>
    <property type="match status" value="1"/>
</dbReference>
<evidence type="ECO:0000256" key="1">
    <source>
        <dbReference type="ARBA" id="ARBA00001970"/>
    </source>
</evidence>
<feature type="domain" description="DyP dimeric alpha+beta barrel" evidence="11">
    <location>
        <begin position="12"/>
        <end position="182"/>
    </location>
</feature>
<evidence type="ECO:0000313" key="13">
    <source>
        <dbReference type="Proteomes" id="UP000886653"/>
    </source>
</evidence>
<comment type="similarity">
    <text evidence="8">Belongs to the DyP-type peroxidase family.</text>
</comment>
<evidence type="ECO:0000256" key="5">
    <source>
        <dbReference type="ARBA" id="ARBA00022729"/>
    </source>
</evidence>
<feature type="transmembrane region" description="Helical" evidence="9">
    <location>
        <begin position="438"/>
        <end position="458"/>
    </location>
</feature>
<sequence>MSETPTKVDADDVQGDVIIGFHKKVQAFVFFSIVDINRYRKALRAVIAPQITSTAEVRAANSLIISLKAHAPPGLLKPFTSTSIAFTARGLVKLGIAPSDLPGEEAFLAGQADDALHHLGDPVDANGQLATWKDEWKGHKIDGVCSVTAPDNAQLQIQLNFFKSILGGSTKILFERIGSVRPGSEAGKEHFGYADGITNPKVQGFNAQEHDAQHGIVDASTIITGHSDGDPAWTKNGSFLVFRELQQLVPEFNQFVKSIAAKAPEGKVSPDEIGARIVGRWKSGASISLTPHRDNESLARNQCFSYSDDAELKQRRCPFVAHVRKANPRRSLQDPEENVLPHLIIRASIPFGPEVGSDETSSHQSKHERGLYFIAYQSSIEDGFQFIQQRWLNDASFPPNAAGISKPGIDIISGQNKGKPRVAQNVIDKVTTTYHISFFQSFFFFFFFFFCSGEYFFVPSIKAIIEKLGA</sequence>
<dbReference type="EMBL" id="MU167246">
    <property type="protein sequence ID" value="KAG0147539.1"/>
    <property type="molecule type" value="Genomic_DNA"/>
</dbReference>
<dbReference type="GO" id="GO:0004601">
    <property type="term" value="F:peroxidase activity"/>
    <property type="evidence" value="ECO:0007669"/>
    <property type="project" value="UniProtKB-KW"/>
</dbReference>
<keyword evidence="2" id="KW-0575">Peroxidase</keyword>
<proteinExistence type="inferred from homology"/>
<accession>A0A9P6NKB0</accession>
<keyword evidence="7" id="KW-0408">Iron</keyword>
<evidence type="ECO:0000256" key="7">
    <source>
        <dbReference type="ARBA" id="ARBA00023004"/>
    </source>
</evidence>
<feature type="domain" description="Dyp-type peroxidase C-terminal" evidence="10">
    <location>
        <begin position="307"/>
        <end position="393"/>
    </location>
</feature>
<evidence type="ECO:0008006" key="14">
    <source>
        <dbReference type="Google" id="ProtNLM"/>
    </source>
</evidence>
<comment type="caution">
    <text evidence="12">The sequence shown here is derived from an EMBL/GenBank/DDBJ whole genome shotgun (WGS) entry which is preliminary data.</text>
</comment>
<dbReference type="GO" id="GO:0005829">
    <property type="term" value="C:cytosol"/>
    <property type="evidence" value="ECO:0007669"/>
    <property type="project" value="TreeGrafter"/>
</dbReference>
<gene>
    <name evidence="12" type="ORF">CROQUDRAFT_655914</name>
</gene>
<keyword evidence="6" id="KW-0560">Oxidoreductase</keyword>
<name>A0A9P6NKB0_9BASI</name>
<keyword evidence="9" id="KW-0812">Transmembrane</keyword>
<dbReference type="InterPro" id="IPR011008">
    <property type="entry name" value="Dimeric_a/b-barrel"/>
</dbReference>
<evidence type="ECO:0000259" key="10">
    <source>
        <dbReference type="Pfam" id="PF20628"/>
    </source>
</evidence>
<keyword evidence="9" id="KW-1133">Transmembrane helix</keyword>
<evidence type="ECO:0000256" key="9">
    <source>
        <dbReference type="SAM" id="Phobius"/>
    </source>
</evidence>
<evidence type="ECO:0000256" key="2">
    <source>
        <dbReference type="ARBA" id="ARBA00022559"/>
    </source>
</evidence>
<keyword evidence="13" id="KW-1185">Reference proteome</keyword>
<dbReference type="OrthoDB" id="3207336at2759"/>
<dbReference type="GO" id="GO:0020037">
    <property type="term" value="F:heme binding"/>
    <property type="evidence" value="ECO:0007669"/>
    <property type="project" value="InterPro"/>
</dbReference>
<dbReference type="InterPro" id="IPR049509">
    <property type="entry name" value="DyP_N"/>
</dbReference>
<keyword evidence="5" id="KW-0732">Signal</keyword>
<evidence type="ECO:0000256" key="3">
    <source>
        <dbReference type="ARBA" id="ARBA00022617"/>
    </source>
</evidence>
<dbReference type="Proteomes" id="UP000886653">
    <property type="component" value="Unassembled WGS sequence"/>
</dbReference>
<dbReference type="InterPro" id="IPR048328">
    <property type="entry name" value="Dyp_perox_C"/>
</dbReference>
<keyword evidence="4" id="KW-0479">Metal-binding</keyword>
<dbReference type="InterPro" id="IPR006314">
    <property type="entry name" value="Dyp_peroxidase"/>
</dbReference>
<evidence type="ECO:0000256" key="8">
    <source>
        <dbReference type="ARBA" id="ARBA00025737"/>
    </source>
</evidence>
<evidence type="ECO:0000313" key="12">
    <source>
        <dbReference type="EMBL" id="KAG0147539.1"/>
    </source>
</evidence>
<dbReference type="SUPFAM" id="SSF54909">
    <property type="entry name" value="Dimeric alpha+beta barrel"/>
    <property type="match status" value="1"/>
</dbReference>
<dbReference type="AlphaFoldDB" id="A0A9P6NKB0"/>
<keyword evidence="9" id="KW-0472">Membrane</keyword>
<organism evidence="12 13">
    <name type="scientific">Cronartium quercuum f. sp. fusiforme G11</name>
    <dbReference type="NCBI Taxonomy" id="708437"/>
    <lineage>
        <taxon>Eukaryota</taxon>
        <taxon>Fungi</taxon>
        <taxon>Dikarya</taxon>
        <taxon>Basidiomycota</taxon>
        <taxon>Pucciniomycotina</taxon>
        <taxon>Pucciniomycetes</taxon>
        <taxon>Pucciniales</taxon>
        <taxon>Coleosporiaceae</taxon>
        <taxon>Cronartium</taxon>
    </lineage>
</organism>
<evidence type="ECO:0000259" key="11">
    <source>
        <dbReference type="Pfam" id="PF21105"/>
    </source>
</evidence>
<dbReference type="GO" id="GO:0046872">
    <property type="term" value="F:metal ion binding"/>
    <property type="evidence" value="ECO:0007669"/>
    <property type="project" value="UniProtKB-KW"/>
</dbReference>